<dbReference type="KEGG" id="amim:MIM_c16020"/>
<evidence type="ECO:0000256" key="2">
    <source>
        <dbReference type="ARBA" id="ARBA00022679"/>
    </source>
</evidence>
<accession>W0PAG1</accession>
<dbReference type="PROSITE" id="PS51686">
    <property type="entry name" value="SAM_MT_RSMB_NOP"/>
    <property type="match status" value="1"/>
</dbReference>
<evidence type="ECO:0000256" key="3">
    <source>
        <dbReference type="ARBA" id="ARBA00022691"/>
    </source>
</evidence>
<sequence length="454" mass="50110">MMTIESARKDTGRRSVRPDFTRRSPRASQSGARERGIYTIRLGQIRDVLNEVLKWKHPADAVLSAWFRANKSLGGRDRNEVAESVFDVLRHLRRYRQYAESGTGPALERLAILGLASVVGKDAIAGQLSEEEKTWLMRMDTIDPTSLAPEIRSSLPDWLYEHMRQLDQYESLAAALNTKAPLDLRVNPFKTDRDTVLTQLQDSPVAGFDPQPTPYSPWGIRLNGKPAISRWALFENGSLEVQDEGSQLLALLVGPKRTDMVIDFCAGAGGKTLLLGALMRSAGRLYAFDVSAARLAKAKPRIARSGLSNVTPIAISNENDTRVKRLAGKADKVLVDAPCTGVGTLRRNPDLKWRQSPASVQELTELQARILKSAARCVAPGGRLVYSTCSLLPQENEQQVEAFLAAHPEFTLLNAQEVLADKCPDLAMTTPYLKLRPDVHGTDGFFAAVLERSK</sequence>
<dbReference type="InterPro" id="IPR054728">
    <property type="entry name" value="RsmB-like_ferredoxin"/>
</dbReference>
<keyword evidence="3 5" id="KW-0949">S-adenosyl-L-methionine</keyword>
<dbReference type="InterPro" id="IPR029063">
    <property type="entry name" value="SAM-dependent_MTases_sf"/>
</dbReference>
<protein>
    <submittedName>
        <fullName evidence="8">Putative ribosomal RNA small subunit methyltransferase B</fullName>
    </submittedName>
</protein>
<dbReference type="EMBL" id="CP003915">
    <property type="protein sequence ID" value="AHG63686.1"/>
    <property type="molecule type" value="Genomic_DNA"/>
</dbReference>
<feature type="binding site" evidence="5">
    <location>
        <position position="336"/>
    </location>
    <ligand>
        <name>S-adenosyl-L-methionine</name>
        <dbReference type="ChEBI" id="CHEBI:59789"/>
    </ligand>
</feature>
<reference evidence="8 9" key="1">
    <citation type="journal article" date="2014" name="Microbiology">
        <title>Unravelling the complete genome sequence of Advenella mimigardefordensis strain DPN7T and novel insights in the catabolism of the xenobiotic polythioester precursor 3,3'-dithiodipropionate.</title>
        <authorList>
            <person name="Wubbeler J.H."/>
            <person name="Hiessl S."/>
            <person name="Schuldes J."/>
            <person name="Thurmer A."/>
            <person name="Daniel R."/>
            <person name="Steinbuchel A."/>
        </authorList>
    </citation>
    <scope>NUCLEOTIDE SEQUENCE [LARGE SCALE GENOMIC DNA]</scope>
    <source>
        <strain evidence="9">DSM 17166 / LMG 22922 / DPN7</strain>
    </source>
</reference>
<dbReference type="PANTHER" id="PTHR22807:SF53">
    <property type="entry name" value="RIBOSOMAL RNA SMALL SUBUNIT METHYLTRANSFERASE B-RELATED"/>
    <property type="match status" value="1"/>
</dbReference>
<evidence type="ECO:0000259" key="7">
    <source>
        <dbReference type="PROSITE" id="PS51686"/>
    </source>
</evidence>
<keyword evidence="2 5" id="KW-0808">Transferase</keyword>
<feature type="binding site" evidence="5">
    <location>
        <position position="289"/>
    </location>
    <ligand>
        <name>S-adenosyl-L-methionine</name>
        <dbReference type="ChEBI" id="CHEBI:59789"/>
    </ligand>
</feature>
<dbReference type="STRING" id="1247726.MIM_c16020"/>
<dbReference type="Proteomes" id="UP000019095">
    <property type="component" value="Chromosome"/>
</dbReference>
<dbReference type="Pfam" id="PF22458">
    <property type="entry name" value="RsmF-B_ferredox"/>
    <property type="match status" value="1"/>
</dbReference>
<keyword evidence="9" id="KW-1185">Reference proteome</keyword>
<dbReference type="AlphaFoldDB" id="W0PAG1"/>
<keyword evidence="4 5" id="KW-0694">RNA-binding</keyword>
<gene>
    <name evidence="8" type="ORF">MIM_c16020</name>
</gene>
<dbReference type="Gene3D" id="3.40.50.150">
    <property type="entry name" value="Vaccinia Virus protein VP39"/>
    <property type="match status" value="1"/>
</dbReference>
<evidence type="ECO:0000313" key="8">
    <source>
        <dbReference type="EMBL" id="AHG63686.1"/>
    </source>
</evidence>
<dbReference type="GO" id="GO:0008173">
    <property type="term" value="F:RNA methyltransferase activity"/>
    <property type="evidence" value="ECO:0007669"/>
    <property type="project" value="InterPro"/>
</dbReference>
<dbReference type="SUPFAM" id="SSF53335">
    <property type="entry name" value="S-adenosyl-L-methionine-dependent methyltransferases"/>
    <property type="match status" value="1"/>
</dbReference>
<feature type="compositionally biased region" description="Basic and acidic residues" evidence="6">
    <location>
        <begin position="1"/>
        <end position="22"/>
    </location>
</feature>
<organism evidence="8 9">
    <name type="scientific">Advenella mimigardefordensis (strain DSM 17166 / LMG 22922 / DPN7)</name>
    <dbReference type="NCBI Taxonomy" id="1247726"/>
    <lineage>
        <taxon>Bacteria</taxon>
        <taxon>Pseudomonadati</taxon>
        <taxon>Pseudomonadota</taxon>
        <taxon>Betaproteobacteria</taxon>
        <taxon>Burkholderiales</taxon>
        <taxon>Alcaligenaceae</taxon>
    </lineage>
</organism>
<evidence type="ECO:0000256" key="4">
    <source>
        <dbReference type="ARBA" id="ARBA00022884"/>
    </source>
</evidence>
<name>W0PAG1_ADVMD</name>
<comment type="caution">
    <text evidence="5">Lacks conserved residue(s) required for the propagation of feature annotation.</text>
</comment>
<keyword evidence="1 5" id="KW-0489">Methyltransferase</keyword>
<evidence type="ECO:0000256" key="6">
    <source>
        <dbReference type="SAM" id="MobiDB-lite"/>
    </source>
</evidence>
<dbReference type="InterPro" id="IPR023267">
    <property type="entry name" value="RCMT"/>
</dbReference>
<evidence type="ECO:0000256" key="1">
    <source>
        <dbReference type="ARBA" id="ARBA00022603"/>
    </source>
</evidence>
<dbReference type="CDD" id="cd02440">
    <property type="entry name" value="AdoMet_MTases"/>
    <property type="match status" value="1"/>
</dbReference>
<dbReference type="HOGENOM" id="CLU_005316_0_2_4"/>
<dbReference type="PRINTS" id="PR02008">
    <property type="entry name" value="RCMTFAMILY"/>
</dbReference>
<feature type="domain" description="SAM-dependent MTase RsmB/NOP-type" evidence="7">
    <location>
        <begin position="172"/>
        <end position="453"/>
    </location>
</feature>
<proteinExistence type="inferred from homology"/>
<feature type="region of interest" description="Disordered" evidence="6">
    <location>
        <begin position="1"/>
        <end position="32"/>
    </location>
</feature>
<dbReference type="InterPro" id="IPR001678">
    <property type="entry name" value="MeTrfase_RsmB-F_NOP2_dom"/>
</dbReference>
<dbReference type="GO" id="GO:0003723">
    <property type="term" value="F:RNA binding"/>
    <property type="evidence" value="ECO:0007669"/>
    <property type="project" value="UniProtKB-UniRule"/>
</dbReference>
<dbReference type="GO" id="GO:0001510">
    <property type="term" value="P:RNA methylation"/>
    <property type="evidence" value="ECO:0007669"/>
    <property type="project" value="InterPro"/>
</dbReference>
<comment type="similarity">
    <text evidence="5">Belongs to the class I-like SAM-binding methyltransferase superfamily. RsmB/NOP family.</text>
</comment>
<dbReference type="eggNOG" id="COG0144">
    <property type="taxonomic scope" value="Bacteria"/>
</dbReference>
<evidence type="ECO:0000313" key="9">
    <source>
        <dbReference type="Proteomes" id="UP000019095"/>
    </source>
</evidence>
<dbReference type="Pfam" id="PF01189">
    <property type="entry name" value="Methyltr_RsmB-F"/>
    <property type="match status" value="1"/>
</dbReference>
<evidence type="ECO:0000256" key="5">
    <source>
        <dbReference type="PROSITE-ProRule" id="PRU01023"/>
    </source>
</evidence>
<feature type="active site" description="Nucleophile" evidence="5">
    <location>
        <position position="389"/>
    </location>
</feature>
<dbReference type="PATRIC" id="fig|1247726.3.peg.1757"/>
<dbReference type="PANTHER" id="PTHR22807">
    <property type="entry name" value="NOP2 YEAST -RELATED NOL1/NOP2/FMU SUN DOMAIN-CONTAINING"/>
    <property type="match status" value="1"/>
</dbReference>
<dbReference type="InterPro" id="IPR049560">
    <property type="entry name" value="MeTrfase_RsmB-F_NOP2_cat"/>
</dbReference>